<proteinExistence type="predicted"/>
<comment type="caution">
    <text evidence="1">The sequence shown here is derived from an EMBL/GenBank/DDBJ whole genome shotgun (WGS) entry which is preliminary data.</text>
</comment>
<accession>A0AA43KAW7</accession>
<protein>
    <submittedName>
        <fullName evidence="1">DUF4276 family protein</fullName>
    </submittedName>
</protein>
<sequence>MVKIRLYIEGGGDGKETKAKMRKGFRELLKQFELDITMCGPRNWAFRDFKTALKSHPNDLNILLVDAEVPVTNDSPWQHLKLRDDWDRPPGVDEDQCHLMVQLMEAWLIADVEALKQYYGQNFLENAIPKTSNVETIDKPRIEKSLQRATRRTTKGEYEKIKHASKLLAMLDVAKVRQASPSCDRLFTTLDKITKL</sequence>
<dbReference type="Pfam" id="PF14103">
    <property type="entry name" value="DUF4276"/>
    <property type="match status" value="1"/>
</dbReference>
<evidence type="ECO:0000313" key="2">
    <source>
        <dbReference type="Proteomes" id="UP001159387"/>
    </source>
</evidence>
<dbReference type="RefSeq" id="WP_280653207.1">
    <property type="nucleotide sequence ID" value="NZ_JANQDH010000013.1"/>
</dbReference>
<dbReference type="InterPro" id="IPR025455">
    <property type="entry name" value="DUF4276"/>
</dbReference>
<dbReference type="EMBL" id="JANQDH010000013">
    <property type="protein sequence ID" value="MDH6059190.1"/>
    <property type="molecule type" value="Genomic_DNA"/>
</dbReference>
<dbReference type="Proteomes" id="UP001159387">
    <property type="component" value="Unassembled WGS sequence"/>
</dbReference>
<dbReference type="AlphaFoldDB" id="A0AA43KAW7"/>
<keyword evidence="2" id="KW-1185">Reference proteome</keyword>
<organism evidence="1 2">
    <name type="scientific">Chrysosporum bergii ANA360D</name>
    <dbReference type="NCBI Taxonomy" id="617107"/>
    <lineage>
        <taxon>Bacteria</taxon>
        <taxon>Bacillati</taxon>
        <taxon>Cyanobacteriota</taxon>
        <taxon>Cyanophyceae</taxon>
        <taxon>Nostocales</taxon>
        <taxon>Nodulariaceae</taxon>
        <taxon>Chrysosporum</taxon>
    </lineage>
</organism>
<gene>
    <name evidence="1" type="ORF">NWP17_01820</name>
</gene>
<evidence type="ECO:0000313" key="1">
    <source>
        <dbReference type="EMBL" id="MDH6059190.1"/>
    </source>
</evidence>
<name>A0AA43KAW7_9CYAN</name>
<reference evidence="1 2" key="1">
    <citation type="journal article" date="2023" name="J. Phycol.">
        <title>Chrysosporum ovalisporum is synonymous with the true-branching cyanobacterium Umezakia natans (Nostocales/Aphanizomenonaceae).</title>
        <authorList>
            <person name="McGregor G.B."/>
            <person name="Sendall B.C."/>
            <person name="Niiyama Y."/>
            <person name="Tuji A."/>
            <person name="Willis A."/>
        </authorList>
    </citation>
    <scope>NUCLEOTIDE SEQUENCE [LARGE SCALE GENOMIC DNA]</scope>
    <source>
        <strain evidence="1 2">ANA360D</strain>
    </source>
</reference>